<dbReference type="EMBL" id="MFBT01000035">
    <property type="protein sequence ID" value="OGD98530.1"/>
    <property type="molecule type" value="Genomic_DNA"/>
</dbReference>
<dbReference type="AlphaFoldDB" id="A0A1F5H303"/>
<gene>
    <name evidence="1" type="ORF">A3B54_00315</name>
</gene>
<evidence type="ECO:0000313" key="1">
    <source>
        <dbReference type="EMBL" id="OGD98530.1"/>
    </source>
</evidence>
<proteinExistence type="predicted"/>
<evidence type="ECO:0000313" key="2">
    <source>
        <dbReference type="Proteomes" id="UP000177039"/>
    </source>
</evidence>
<accession>A0A1F5H303</accession>
<reference evidence="1 2" key="1">
    <citation type="journal article" date="2016" name="Nat. Commun.">
        <title>Thousands of microbial genomes shed light on interconnected biogeochemical processes in an aquifer system.</title>
        <authorList>
            <person name="Anantharaman K."/>
            <person name="Brown C.T."/>
            <person name="Hug L.A."/>
            <person name="Sharon I."/>
            <person name="Castelle C.J."/>
            <person name="Probst A.J."/>
            <person name="Thomas B.C."/>
            <person name="Singh A."/>
            <person name="Wilkins M.J."/>
            <person name="Karaoz U."/>
            <person name="Brodie E.L."/>
            <person name="Williams K.H."/>
            <person name="Hubbard S.S."/>
            <person name="Banfield J.F."/>
        </authorList>
    </citation>
    <scope>NUCLEOTIDE SEQUENCE [LARGE SCALE GENOMIC DNA]</scope>
</reference>
<organism evidence="1 2">
    <name type="scientific">Candidatus Curtissbacteria bacterium RIFCSPLOWO2_01_FULL_42_50</name>
    <dbReference type="NCBI Taxonomy" id="1797730"/>
    <lineage>
        <taxon>Bacteria</taxon>
        <taxon>Candidatus Curtissiibacteriota</taxon>
    </lineage>
</organism>
<comment type="caution">
    <text evidence="1">The sequence shown here is derived from an EMBL/GenBank/DDBJ whole genome shotgun (WGS) entry which is preliminary data.</text>
</comment>
<name>A0A1F5H303_9BACT</name>
<sequence length="246" mass="28276">MFWEKAEKILPDQQWQIVLQMRNEYQNLEIMRNLGVLGPAAFREEVRSARQAIARHLLAPAGLKTINSPEFNSISRPLLKDAASRGKLEAIKILGLWYTTIEAFKLFLYQKEQHYRNGVPRDIFAQPRFSESPYFKEFKKRVKKLAAEGLTIDEIALEIERHPSLVKQALSQIRKEGEAIKTTRPPNPRKDYTEFDNRVRDLRLAGMRNDDIALKLGVGIASVTRSVTRLTKSAKIPIRPRGGIRN</sequence>
<protein>
    <submittedName>
        <fullName evidence="1">Uncharacterized protein</fullName>
    </submittedName>
</protein>
<dbReference type="Proteomes" id="UP000177039">
    <property type="component" value="Unassembled WGS sequence"/>
</dbReference>